<keyword evidence="6 13" id="KW-0812">Transmembrane</keyword>
<feature type="compositionally biased region" description="Basic and acidic residues" evidence="15">
    <location>
        <begin position="37"/>
        <end position="64"/>
    </location>
</feature>
<feature type="transmembrane region" description="Helical" evidence="13 14">
    <location>
        <begin position="95"/>
        <end position="114"/>
    </location>
</feature>
<feature type="compositionally biased region" description="Pro residues" evidence="15">
    <location>
        <begin position="1"/>
        <end position="11"/>
    </location>
</feature>
<evidence type="ECO:0000256" key="15">
    <source>
        <dbReference type="SAM" id="MobiDB-lite"/>
    </source>
</evidence>
<dbReference type="AlphaFoldDB" id="A0A6A5ZR57"/>
<dbReference type="EC" id="2.1.1.17" evidence="13 14"/>
<evidence type="ECO:0000313" key="17">
    <source>
        <dbReference type="Proteomes" id="UP000799770"/>
    </source>
</evidence>
<evidence type="ECO:0000256" key="4">
    <source>
        <dbReference type="ARBA" id="ARBA00022679"/>
    </source>
</evidence>
<keyword evidence="8 13" id="KW-1133">Transmembrane helix</keyword>
<keyword evidence="2 13" id="KW-0444">Lipid biosynthesis</keyword>
<evidence type="ECO:0000256" key="5">
    <source>
        <dbReference type="ARBA" id="ARBA00022691"/>
    </source>
</evidence>
<proteinExistence type="inferred from homology"/>
<dbReference type="PIRSF" id="PIRSF000383">
    <property type="entry name" value="PEAMT"/>
    <property type="match status" value="1"/>
</dbReference>
<evidence type="ECO:0000256" key="13">
    <source>
        <dbReference type="HAMAP-Rule" id="MF_03217"/>
    </source>
</evidence>
<dbReference type="UniPathway" id="UPA00753"/>
<keyword evidence="17" id="KW-1185">Reference proteome</keyword>
<dbReference type="GO" id="GO:0004608">
    <property type="term" value="F:phosphatidylethanolamine N-methyltransferase activity"/>
    <property type="evidence" value="ECO:0007669"/>
    <property type="project" value="UniProtKB-UniRule"/>
</dbReference>
<keyword evidence="3 13" id="KW-0489">Methyltransferase</keyword>
<evidence type="ECO:0000256" key="3">
    <source>
        <dbReference type="ARBA" id="ARBA00022603"/>
    </source>
</evidence>
<feature type="transmembrane region" description="Helical" evidence="13 14">
    <location>
        <begin position="120"/>
        <end position="143"/>
    </location>
</feature>
<name>A0A6A5ZR57_9PLEO</name>
<feature type="transmembrane region" description="Helical" evidence="13 14">
    <location>
        <begin position="208"/>
        <end position="229"/>
    </location>
</feature>
<dbReference type="InterPro" id="IPR007318">
    <property type="entry name" value="Phopholipid_MeTrfase"/>
</dbReference>
<accession>A0A6A5ZR57</accession>
<protein>
    <recommendedName>
        <fullName evidence="13 14">Phosphatidylethanolamine N-methyltransferase</fullName>
        <shortName evidence="13">PE methyltransferase</shortName>
        <shortName evidence="13 14">PEAMT</shortName>
        <shortName evidence="13">PEMT</shortName>
        <ecNumber evidence="13 14">2.1.1.17</ecNumber>
    </recommendedName>
</protein>
<evidence type="ECO:0000256" key="6">
    <source>
        <dbReference type="ARBA" id="ARBA00022692"/>
    </source>
</evidence>
<comment type="similarity">
    <text evidence="13 14">Belongs to the class VI-like SAM-binding methyltransferase superfamily. CHO2 family.</text>
</comment>
<feature type="region of interest" description="Disordered" evidence="15">
    <location>
        <begin position="1"/>
        <end position="71"/>
    </location>
</feature>
<dbReference type="OrthoDB" id="4583at2759"/>
<keyword evidence="7 13" id="KW-0256">Endoplasmic reticulum</keyword>
<feature type="transmembrane region" description="Helical" evidence="13 14">
    <location>
        <begin position="427"/>
        <end position="448"/>
    </location>
</feature>
<evidence type="ECO:0000256" key="2">
    <source>
        <dbReference type="ARBA" id="ARBA00022516"/>
    </source>
</evidence>
<reference evidence="16" key="1">
    <citation type="journal article" date="2020" name="Stud. Mycol.">
        <title>101 Dothideomycetes genomes: a test case for predicting lifestyles and emergence of pathogens.</title>
        <authorList>
            <person name="Haridas S."/>
            <person name="Albert R."/>
            <person name="Binder M."/>
            <person name="Bloem J."/>
            <person name="Labutti K."/>
            <person name="Salamov A."/>
            <person name="Andreopoulos B."/>
            <person name="Baker S."/>
            <person name="Barry K."/>
            <person name="Bills G."/>
            <person name="Bluhm B."/>
            <person name="Cannon C."/>
            <person name="Castanera R."/>
            <person name="Culley D."/>
            <person name="Daum C."/>
            <person name="Ezra D."/>
            <person name="Gonzalez J."/>
            <person name="Henrissat B."/>
            <person name="Kuo A."/>
            <person name="Liang C."/>
            <person name="Lipzen A."/>
            <person name="Lutzoni F."/>
            <person name="Magnuson J."/>
            <person name="Mondo S."/>
            <person name="Nolan M."/>
            <person name="Ohm R."/>
            <person name="Pangilinan J."/>
            <person name="Park H.-J."/>
            <person name="Ramirez L."/>
            <person name="Alfaro M."/>
            <person name="Sun H."/>
            <person name="Tritt A."/>
            <person name="Yoshinaga Y."/>
            <person name="Zwiers L.-H."/>
            <person name="Turgeon B."/>
            <person name="Goodwin S."/>
            <person name="Spatafora J."/>
            <person name="Crous P."/>
            <person name="Grigoriev I."/>
        </authorList>
    </citation>
    <scope>NUCLEOTIDE SEQUENCE</scope>
    <source>
        <strain evidence="16">CBS 627.86</strain>
    </source>
</reference>
<evidence type="ECO:0000256" key="10">
    <source>
        <dbReference type="ARBA" id="ARBA00023136"/>
    </source>
</evidence>
<keyword evidence="11 13" id="KW-0594">Phospholipid biosynthesis</keyword>
<dbReference type="EMBL" id="ML977312">
    <property type="protein sequence ID" value="KAF2121347.1"/>
    <property type="molecule type" value="Genomic_DNA"/>
</dbReference>
<feature type="compositionally biased region" description="Basic and acidic residues" evidence="15">
    <location>
        <begin position="21"/>
        <end position="30"/>
    </location>
</feature>
<evidence type="ECO:0000256" key="11">
    <source>
        <dbReference type="ARBA" id="ARBA00023209"/>
    </source>
</evidence>
<sequence length="978" mass="112197">MGDGPAPPSPPSSSSSSSSADRSRLRERPSAKPLHLHGSDDARQRVLELNEREDSGKDGREKRTYGRTPDGTVFIVPQTHDMVSQLLSPSQPKNLSDLAVLAVLAGLMFTLYILPHSARVPAFAVIFLFWRAAYNAGIGWLLMMQSNHNRLVLWAKNARIFENPEKGNNPYPTLYKLLKREMETKIPKDYKFEEAPLEYNTWLLFRRVVDLILMCDFVSYCLFAVACFQRPDESWLLWALRWSTGIVLFLFNLWVKLDAHRVVKDYAWYWGDFFYLIDQQLTFDGVFEMAPHPMYSVGYAGYYGISMMVASYKVLLISIIAHAAQFVFLSLVENPHIEKTYNPPQRRKRHSSLTRQNLEDRPRSSQSEMTEHAVTFDDSSSSPAKVHNIIGVQNMDYHRNIDVTVVLFQIYMFCFATLTPNTTFVKFFFLLNALVWRLWYSLGIGYILDRQSKKKNWTRHFIKYGDSKDEAWRQWKYLYHLSMTLCHASFVAAAWKMYTLPPDWFYGLTLLRHVVGVALIALQVWTVMSIYDSLGEFGWFFGDFFFDPSPKNLTYSGIYRFLNNPERVLGLAGVWGLALVTWSVPIFYLAAITHIWSLAFLQFVERPHMQKLYGQNLRETSGLSKTLRQAMPSPIRNWHTAADGYLNSTAEFIEELIESARPKLAAGVDSFVRDTTALFKSYPARIQITRLAPDLAGFDPKDYKVEVEGTRTSMVTDAPSNLREGEMARVPAERTSEFKTMILEYGAPIKVRWRAPLNHSKKDWIGLYMVADNASREITRISSNGRWVATNKNAYDSTRAEDGILVSDKISPVTEDDDTEYLTGEMLFTGDKLWWTTGVFEFRYHHDGKHNVMALSQAFEIRISRFDEEDVELDANGTIHKAVEQTLLPVVQNCFDRDPEIAPSTPEEPYGNLVERDGKFANRVVFAVHQMFGIEFAPEVVQADGNVKNLAWRICNAKKVLAPYSMSHSHGRNTPTMR</sequence>
<dbReference type="GO" id="GO:0005789">
    <property type="term" value="C:endoplasmic reticulum membrane"/>
    <property type="evidence" value="ECO:0007669"/>
    <property type="project" value="UniProtKB-SubCell"/>
</dbReference>
<feature type="transmembrane region" description="Helical" evidence="13 14">
    <location>
        <begin position="504"/>
        <end position="525"/>
    </location>
</feature>
<dbReference type="Pfam" id="PF04191">
    <property type="entry name" value="PEMT"/>
    <property type="match status" value="2"/>
</dbReference>
<organism evidence="16 17">
    <name type="scientific">Lophiotrema nucula</name>
    <dbReference type="NCBI Taxonomy" id="690887"/>
    <lineage>
        <taxon>Eukaryota</taxon>
        <taxon>Fungi</taxon>
        <taxon>Dikarya</taxon>
        <taxon>Ascomycota</taxon>
        <taxon>Pezizomycotina</taxon>
        <taxon>Dothideomycetes</taxon>
        <taxon>Pleosporomycetidae</taxon>
        <taxon>Pleosporales</taxon>
        <taxon>Lophiotremataceae</taxon>
        <taxon>Lophiotrema</taxon>
    </lineage>
</organism>
<comment type="subcellular location">
    <subcellularLocation>
        <location evidence="1">Endomembrane system</location>
        <topology evidence="1">Multi-pass membrane protein</topology>
    </subcellularLocation>
    <subcellularLocation>
        <location evidence="13 14">Endoplasmic reticulum membrane</location>
        <topology evidence="13 14">Multi-pass membrane protein</topology>
    </subcellularLocation>
</comment>
<feature type="transmembrane region" description="Helical" evidence="13 14">
    <location>
        <begin position="568"/>
        <end position="601"/>
    </location>
</feature>
<dbReference type="PANTHER" id="PTHR32138:SF0">
    <property type="entry name" value="PHOSPHATIDYLETHANOLAMINE N-METHYLTRANSFERASE"/>
    <property type="match status" value="1"/>
</dbReference>
<dbReference type="PANTHER" id="PTHR32138">
    <property type="entry name" value="PHOSPHATIDYLETHANOLAMINE N-METHYLTRANSFERASE"/>
    <property type="match status" value="1"/>
</dbReference>
<evidence type="ECO:0000256" key="1">
    <source>
        <dbReference type="ARBA" id="ARBA00004127"/>
    </source>
</evidence>
<dbReference type="HAMAP" id="MF_03217">
    <property type="entry name" value="PEMT"/>
    <property type="match status" value="1"/>
</dbReference>
<evidence type="ECO:0000256" key="8">
    <source>
        <dbReference type="ARBA" id="ARBA00022989"/>
    </source>
</evidence>
<comment type="catalytic activity">
    <reaction evidence="13 14">
        <text>a 1,2-diacyl-sn-glycero-3-phosphoethanolamine + S-adenosyl-L-methionine = a 1,2-diacyl-sn-glycero-3-phospho-N-methylethanolamine + S-adenosyl-L-homocysteine + H(+)</text>
        <dbReference type="Rhea" id="RHEA:11164"/>
        <dbReference type="ChEBI" id="CHEBI:15378"/>
        <dbReference type="ChEBI" id="CHEBI:57856"/>
        <dbReference type="ChEBI" id="CHEBI:59789"/>
        <dbReference type="ChEBI" id="CHEBI:64573"/>
        <dbReference type="ChEBI" id="CHEBI:64612"/>
        <dbReference type="EC" id="2.1.1.17"/>
    </reaction>
</comment>
<evidence type="ECO:0000256" key="14">
    <source>
        <dbReference type="RuleBase" id="RU361122"/>
    </source>
</evidence>
<dbReference type="Proteomes" id="UP000799770">
    <property type="component" value="Unassembled WGS sequence"/>
</dbReference>
<feature type="region of interest" description="Disordered" evidence="15">
    <location>
        <begin position="340"/>
        <end position="382"/>
    </location>
</feature>
<dbReference type="GO" id="GO:0006656">
    <property type="term" value="P:phosphatidylcholine biosynthetic process"/>
    <property type="evidence" value="ECO:0007669"/>
    <property type="project" value="UniProtKB-UniRule"/>
</dbReference>
<keyword evidence="4 13" id="KW-0808">Transferase</keyword>
<dbReference type="GO" id="GO:0032259">
    <property type="term" value="P:methylation"/>
    <property type="evidence" value="ECO:0007669"/>
    <property type="project" value="UniProtKB-KW"/>
</dbReference>
<feature type="transmembrane region" description="Helical" evidence="13 14">
    <location>
        <begin position="235"/>
        <end position="255"/>
    </location>
</feature>
<dbReference type="InterPro" id="IPR016219">
    <property type="entry name" value="Phosphatid-EA_MeTrfase_fun"/>
</dbReference>
<evidence type="ECO:0000313" key="16">
    <source>
        <dbReference type="EMBL" id="KAF2121347.1"/>
    </source>
</evidence>
<dbReference type="PROSITE" id="PS51598">
    <property type="entry name" value="SAM_CHO2"/>
    <property type="match status" value="1"/>
</dbReference>
<comment type="caution">
    <text evidence="13 14">Lacks conserved residue(s) required for the propagation of feature annotation.</text>
</comment>
<evidence type="ECO:0000256" key="12">
    <source>
        <dbReference type="ARBA" id="ARBA00023264"/>
    </source>
</evidence>
<keyword evidence="12 13" id="KW-1208">Phospholipid metabolism</keyword>
<evidence type="ECO:0000256" key="7">
    <source>
        <dbReference type="ARBA" id="ARBA00022824"/>
    </source>
</evidence>
<feature type="compositionally biased region" description="Basic and acidic residues" evidence="15">
    <location>
        <begin position="357"/>
        <end position="375"/>
    </location>
</feature>
<feature type="transmembrane region" description="Helical" evidence="13 14">
    <location>
        <begin position="477"/>
        <end position="498"/>
    </location>
</feature>
<keyword evidence="10 13" id="KW-0472">Membrane</keyword>
<keyword evidence="5 13" id="KW-0949">S-adenosyl-L-methionine</keyword>
<keyword evidence="9 13" id="KW-0443">Lipid metabolism</keyword>
<evidence type="ECO:0000256" key="9">
    <source>
        <dbReference type="ARBA" id="ARBA00023098"/>
    </source>
</evidence>
<comment type="pathway">
    <text evidence="13 14">Phospholipid metabolism; phosphatidylcholine biosynthesis.</text>
</comment>
<comment type="function">
    <text evidence="13 14">Catalyzes the first step of the methylation pathway of phosphatidylcholine biosynthesis, the SAM-dependent methylation of phosphatidylethanolamine (PE) to phosphatidylmonomethylethanolamine (PMME).</text>
</comment>
<gene>
    <name evidence="16" type="ORF">BDV96DRAFT_564099</name>
</gene>